<dbReference type="GO" id="GO:0016887">
    <property type="term" value="F:ATP hydrolysis activity"/>
    <property type="evidence" value="ECO:0007669"/>
    <property type="project" value="InterPro"/>
</dbReference>
<dbReference type="GO" id="GO:0005524">
    <property type="term" value="F:ATP binding"/>
    <property type="evidence" value="ECO:0007669"/>
    <property type="project" value="UniProtKB-KW"/>
</dbReference>
<evidence type="ECO:0000256" key="3">
    <source>
        <dbReference type="ARBA" id="ARBA00022741"/>
    </source>
</evidence>
<dbReference type="Pfam" id="PF00005">
    <property type="entry name" value="ABC_tran"/>
    <property type="match status" value="1"/>
</dbReference>
<dbReference type="OrthoDB" id="9804819at2"/>
<accession>A0A1E5G8L5</accession>
<keyword evidence="2" id="KW-0813">Transport</keyword>
<dbReference type="SUPFAM" id="SSF52540">
    <property type="entry name" value="P-loop containing nucleoside triphosphate hydrolases"/>
    <property type="match status" value="1"/>
</dbReference>
<dbReference type="InterPro" id="IPR003593">
    <property type="entry name" value="AAA+_ATPase"/>
</dbReference>
<protein>
    <submittedName>
        <fullName evidence="6">ABC transporter</fullName>
    </submittedName>
</protein>
<dbReference type="EMBL" id="MIJZ01000017">
    <property type="protein sequence ID" value="OEG09019.1"/>
    <property type="molecule type" value="Genomic_DNA"/>
</dbReference>
<dbReference type="Proteomes" id="UP000094068">
    <property type="component" value="Unassembled WGS sequence"/>
</dbReference>
<evidence type="ECO:0000256" key="1">
    <source>
        <dbReference type="ARBA" id="ARBA00005417"/>
    </source>
</evidence>
<evidence type="ECO:0000259" key="5">
    <source>
        <dbReference type="PROSITE" id="PS50893"/>
    </source>
</evidence>
<dbReference type="PROSITE" id="PS00211">
    <property type="entry name" value="ABC_TRANSPORTER_1"/>
    <property type="match status" value="1"/>
</dbReference>
<dbReference type="SMART" id="SM00382">
    <property type="entry name" value="AAA"/>
    <property type="match status" value="1"/>
</dbReference>
<proteinExistence type="inferred from homology"/>
<reference evidence="7" key="1">
    <citation type="submission" date="2016-09" db="EMBL/GenBank/DDBJ databases">
        <authorList>
            <person name="Gulvik C.A."/>
        </authorList>
    </citation>
    <scope>NUCLEOTIDE SEQUENCE [LARGE SCALE GENOMIC DNA]</scope>
    <source>
        <strain evidence="7">DSM 23328</strain>
    </source>
</reference>
<comment type="caution">
    <text evidence="6">The sequence shown here is derived from an EMBL/GenBank/DDBJ whole genome shotgun (WGS) entry which is preliminary data.</text>
</comment>
<gene>
    <name evidence="6" type="ORF">BCR21_15705</name>
</gene>
<evidence type="ECO:0000313" key="7">
    <source>
        <dbReference type="Proteomes" id="UP000094068"/>
    </source>
</evidence>
<evidence type="ECO:0000256" key="2">
    <source>
        <dbReference type="ARBA" id="ARBA00022448"/>
    </source>
</evidence>
<keyword evidence="7" id="KW-1185">Reference proteome</keyword>
<feature type="domain" description="ABC transporter" evidence="5">
    <location>
        <begin position="3"/>
        <end position="221"/>
    </location>
</feature>
<dbReference type="PROSITE" id="PS50893">
    <property type="entry name" value="ABC_TRANSPORTER_2"/>
    <property type="match status" value="1"/>
</dbReference>
<dbReference type="STRING" id="903984.BCR21_15705"/>
<keyword evidence="4" id="KW-0067">ATP-binding</keyword>
<dbReference type="CDD" id="cd03230">
    <property type="entry name" value="ABC_DR_subfamily_A"/>
    <property type="match status" value="1"/>
</dbReference>
<keyword evidence="3" id="KW-0547">Nucleotide-binding</keyword>
<organism evidence="6 7">
    <name type="scientific">Enterococcus ureasiticus</name>
    <dbReference type="NCBI Taxonomy" id="903984"/>
    <lineage>
        <taxon>Bacteria</taxon>
        <taxon>Bacillati</taxon>
        <taxon>Bacillota</taxon>
        <taxon>Bacilli</taxon>
        <taxon>Lactobacillales</taxon>
        <taxon>Enterococcaceae</taxon>
        <taxon>Enterococcus</taxon>
    </lineage>
</organism>
<evidence type="ECO:0000256" key="4">
    <source>
        <dbReference type="ARBA" id="ARBA00022840"/>
    </source>
</evidence>
<evidence type="ECO:0000313" key="6">
    <source>
        <dbReference type="EMBL" id="OEG09019.1"/>
    </source>
</evidence>
<dbReference type="InterPro" id="IPR027417">
    <property type="entry name" value="P-loop_NTPase"/>
</dbReference>
<name>A0A1E5G8L5_9ENTE</name>
<dbReference type="InterPro" id="IPR017871">
    <property type="entry name" value="ABC_transporter-like_CS"/>
</dbReference>
<dbReference type="InterPro" id="IPR050763">
    <property type="entry name" value="ABC_transporter_ATP-binding"/>
</dbReference>
<dbReference type="PANTHER" id="PTHR42711:SF5">
    <property type="entry name" value="ABC TRANSPORTER ATP-BINDING PROTEIN NATA"/>
    <property type="match status" value="1"/>
</dbReference>
<comment type="similarity">
    <text evidence="1">Belongs to the ABC transporter superfamily.</text>
</comment>
<dbReference type="Gene3D" id="3.40.50.300">
    <property type="entry name" value="P-loop containing nucleotide triphosphate hydrolases"/>
    <property type="match status" value="1"/>
</dbReference>
<dbReference type="PANTHER" id="PTHR42711">
    <property type="entry name" value="ABC TRANSPORTER ATP-BINDING PROTEIN"/>
    <property type="match status" value="1"/>
</dbReference>
<dbReference type="RefSeq" id="WP_069647479.1">
    <property type="nucleotide sequence ID" value="NZ_MIJZ01000017.1"/>
</dbReference>
<dbReference type="AlphaFoldDB" id="A0A1E5G8L5"/>
<dbReference type="InterPro" id="IPR003439">
    <property type="entry name" value="ABC_transporter-like_ATP-bd"/>
</dbReference>
<sequence length="227" mass="25670">MNITANQITKKYGETTALQSVSFDFPKNSIVGVVGHNGSGKTTLLEILCGLRKEDGGKMNVKIDKKYKSKLGVVLQNNAFYDDAKVIELLKLFSSFYKESVDIDELMDITQIKEYSHKFYKDLSGGMKQKVNIALALLNNPEIMILDEPTTGLDPIARKELWDIVHRFAKENIVFLSSHYMDEVESNCTHILFLKKGRVVECGKISDILNKHDTNMNDLYLEKNKGA</sequence>